<reference evidence="1 2" key="1">
    <citation type="submission" date="2024-11" db="EMBL/GenBank/DDBJ databases">
        <title>Chromosome-level genome assembly of the freshwater bivalve Anodonta woodiana.</title>
        <authorList>
            <person name="Chen X."/>
        </authorList>
    </citation>
    <scope>NUCLEOTIDE SEQUENCE [LARGE SCALE GENOMIC DNA]</scope>
    <source>
        <strain evidence="1">MN2024</strain>
        <tissue evidence="1">Gills</tissue>
    </source>
</reference>
<evidence type="ECO:0000313" key="1">
    <source>
        <dbReference type="EMBL" id="KAL3891672.1"/>
    </source>
</evidence>
<keyword evidence="2" id="KW-1185">Reference proteome</keyword>
<gene>
    <name evidence="1" type="ORF">ACJMK2_003924</name>
</gene>
<protein>
    <recommendedName>
        <fullName evidence="3">EB domain-containing protein</fullName>
    </recommendedName>
</protein>
<name>A0ABD3Y096_SINWO</name>
<dbReference type="Proteomes" id="UP001634394">
    <property type="component" value="Unassembled WGS sequence"/>
</dbReference>
<comment type="caution">
    <text evidence="1">The sequence shown here is derived from an EMBL/GenBank/DDBJ whole genome shotgun (WGS) entry which is preliminary data.</text>
</comment>
<dbReference type="EMBL" id="JBJQND010000001">
    <property type="protein sequence ID" value="KAL3891672.1"/>
    <property type="molecule type" value="Genomic_DNA"/>
</dbReference>
<accession>A0ABD3Y096</accession>
<organism evidence="1 2">
    <name type="scientific">Sinanodonta woodiana</name>
    <name type="common">Chinese pond mussel</name>
    <name type="synonym">Anodonta woodiana</name>
    <dbReference type="NCBI Taxonomy" id="1069815"/>
    <lineage>
        <taxon>Eukaryota</taxon>
        <taxon>Metazoa</taxon>
        <taxon>Spiralia</taxon>
        <taxon>Lophotrochozoa</taxon>
        <taxon>Mollusca</taxon>
        <taxon>Bivalvia</taxon>
        <taxon>Autobranchia</taxon>
        <taxon>Heteroconchia</taxon>
        <taxon>Palaeoheterodonta</taxon>
        <taxon>Unionida</taxon>
        <taxon>Unionoidea</taxon>
        <taxon>Unionidae</taxon>
        <taxon>Unioninae</taxon>
        <taxon>Sinanodonta</taxon>
    </lineage>
</organism>
<dbReference type="AlphaFoldDB" id="A0ABD3Y096"/>
<sequence>MATSVVAIGLYIVGMEFQRVFMSRCTVSQAENCFEVADCNHLTCGDGTTMQCVLPTNSSNKVCTCIGSPISACTTQADCQRNVCPSIRDPHEHCIDGHCRCLFFQPGKWYVD</sequence>
<proteinExistence type="predicted"/>
<evidence type="ECO:0000313" key="2">
    <source>
        <dbReference type="Proteomes" id="UP001634394"/>
    </source>
</evidence>
<evidence type="ECO:0008006" key="3">
    <source>
        <dbReference type="Google" id="ProtNLM"/>
    </source>
</evidence>